<feature type="domain" description="RRM" evidence="4">
    <location>
        <begin position="94"/>
        <end position="176"/>
    </location>
</feature>
<feature type="domain" description="RRM" evidence="4">
    <location>
        <begin position="251"/>
        <end position="328"/>
    </location>
</feature>
<dbReference type="InterPro" id="IPR000504">
    <property type="entry name" value="RRM_dom"/>
</dbReference>
<accession>A0A0R3WTK8</accession>
<evidence type="ECO:0000256" key="1">
    <source>
        <dbReference type="ARBA" id="ARBA00022884"/>
    </source>
</evidence>
<feature type="region of interest" description="Disordered" evidence="3">
    <location>
        <begin position="57"/>
        <end position="81"/>
    </location>
</feature>
<evidence type="ECO:0000256" key="3">
    <source>
        <dbReference type="SAM" id="MobiDB-lite"/>
    </source>
</evidence>
<dbReference type="SUPFAM" id="SSF54928">
    <property type="entry name" value="RNA-binding domain, RBD"/>
    <property type="match status" value="2"/>
</dbReference>
<dbReference type="InterPro" id="IPR035979">
    <property type="entry name" value="RBD_domain_sf"/>
</dbReference>
<proteinExistence type="predicted"/>
<dbReference type="GO" id="GO:0003723">
    <property type="term" value="F:RNA binding"/>
    <property type="evidence" value="ECO:0007669"/>
    <property type="project" value="UniProtKB-UniRule"/>
</dbReference>
<dbReference type="Gene3D" id="3.30.70.330">
    <property type="match status" value="2"/>
</dbReference>
<dbReference type="Pfam" id="PF00076">
    <property type="entry name" value="RRM_1"/>
    <property type="match status" value="2"/>
</dbReference>
<evidence type="ECO:0000256" key="2">
    <source>
        <dbReference type="PROSITE-ProRule" id="PRU00176"/>
    </source>
</evidence>
<dbReference type="AlphaFoldDB" id="A0A0R3WTK8"/>
<evidence type="ECO:0000259" key="4">
    <source>
        <dbReference type="PROSITE" id="PS50102"/>
    </source>
</evidence>
<protein>
    <submittedName>
        <fullName evidence="5">RRM domain-containing protein</fullName>
    </submittedName>
</protein>
<dbReference type="PANTHER" id="PTHR48027">
    <property type="entry name" value="HETEROGENEOUS NUCLEAR RIBONUCLEOPROTEIN 87F-RELATED"/>
    <property type="match status" value="1"/>
</dbReference>
<organism evidence="5">
    <name type="scientific">Hydatigena taeniaeformis</name>
    <name type="common">Feline tapeworm</name>
    <name type="synonym">Taenia taeniaeformis</name>
    <dbReference type="NCBI Taxonomy" id="6205"/>
    <lineage>
        <taxon>Eukaryota</taxon>
        <taxon>Metazoa</taxon>
        <taxon>Spiralia</taxon>
        <taxon>Lophotrochozoa</taxon>
        <taxon>Platyhelminthes</taxon>
        <taxon>Cestoda</taxon>
        <taxon>Eucestoda</taxon>
        <taxon>Cyclophyllidea</taxon>
        <taxon>Taeniidae</taxon>
        <taxon>Hydatigera</taxon>
    </lineage>
</organism>
<sequence length="331" mass="37735">LEKAMMIKRWLEELLDDAKATRPMMERALHLPITQMSSSDKYSKLIQSLKEFNLVVADDSVSPPQPQQTPNRRDIGRPSENATSFSSIAVKSRVKPFLDGLQKGHTEGQLRQHFAQYGTLTECSIARDYNTDESRGLGFVAFSEVEDASRALAASPYRLNDSLVYARPYKLRTVKEKGIEEALLSSCPANFNWAVTKFVGRFTRGETLAIKNDVLPIFVMRWRICCRNGDESGEKKDEDCKTSKRRRVNETRLFVRYPNLSTSQQTMKEYFSQFGNVKHVILVLDKKTKMPQGTAFVDMATSQEVETVLEARPHQLNGESIVVKQTRSRQR</sequence>
<name>A0A0R3WTK8_HYDTA</name>
<dbReference type="WBParaSite" id="TTAC_0000409801-mRNA-1">
    <property type="protein sequence ID" value="TTAC_0000409801-mRNA-1"/>
    <property type="gene ID" value="TTAC_0000409801"/>
</dbReference>
<dbReference type="InterPro" id="IPR012677">
    <property type="entry name" value="Nucleotide-bd_a/b_plait_sf"/>
</dbReference>
<keyword evidence="1 2" id="KW-0694">RNA-binding</keyword>
<dbReference type="SMART" id="SM00360">
    <property type="entry name" value="RRM"/>
    <property type="match status" value="2"/>
</dbReference>
<reference evidence="5" key="1">
    <citation type="submission" date="2017-02" db="UniProtKB">
        <authorList>
            <consortium name="WormBaseParasite"/>
        </authorList>
    </citation>
    <scope>IDENTIFICATION</scope>
</reference>
<dbReference type="PROSITE" id="PS50102">
    <property type="entry name" value="RRM"/>
    <property type="match status" value="2"/>
</dbReference>
<dbReference type="STRING" id="6205.A0A0R3WTK8"/>
<evidence type="ECO:0000313" key="5">
    <source>
        <dbReference type="WBParaSite" id="TTAC_0000409801-mRNA-1"/>
    </source>
</evidence>
<dbReference type="InterPro" id="IPR052462">
    <property type="entry name" value="SLIRP/GR-RBP-like"/>
</dbReference>